<dbReference type="Proteomes" id="UP000031672">
    <property type="component" value="Unassembled WGS sequence"/>
</dbReference>
<keyword evidence="3" id="KW-0159">Chromosome partition</keyword>
<evidence type="ECO:0000259" key="7">
    <source>
        <dbReference type="SMART" id="SM00470"/>
    </source>
</evidence>
<reference evidence="8 9" key="1">
    <citation type="submission" date="2014-11" db="EMBL/GenBank/DDBJ databases">
        <title>Draft Genome Sequence of Vibrio piscirenalis strains CECT 8603T and CECT 8604, two marine Gammaproteobacterium isolated from cultured gilthead sea bream (Sparus aurata).</title>
        <authorList>
            <person name="Arahal D.R."/>
            <person name="Rodrigo-Torres L."/>
            <person name="Lucena T."/>
            <person name="Pujalte M.J."/>
        </authorList>
    </citation>
    <scope>NUCLEOTIDE SEQUENCE [LARGE SCALE GENOMIC DNA]</scope>
    <source>
        <strain evidence="8 9">DCR 1-4-2</strain>
    </source>
</reference>
<dbReference type="Pfam" id="PF02195">
    <property type="entry name" value="ParB_N"/>
    <property type="match status" value="1"/>
</dbReference>
<dbReference type="FunFam" id="1.10.10.2830:FF:000001">
    <property type="entry name" value="Chromosome partitioning protein ParB"/>
    <property type="match status" value="1"/>
</dbReference>
<sequence length="293" mass="32586">MSNRGLGKGLDALLSTSSLARERQQSAINSQALSSNGELTELNVSSLRPGVYQPRKEIHPEALEELAASIESQGIIQPIVVRMVEHGRYEIIAGERRWRAAKKAGLSQVPCLIKRVEDRAAIAMALIENIQREDLNVIEEAQALERLQNEFSLTHQQVADVIGKSRAAVSNILRLNQLENDVKSLVSAKKLDMGHARALLALEGLQQVEIAEHIARKQLTVRQTEQLVKKCLEPQVEAKIGFQDEKIQHMSHKLSEMLGAKVSIVRSNNGKTKVTINIDEPEKLTQLIAKLER</sequence>
<dbReference type="Gene3D" id="3.90.1530.30">
    <property type="match status" value="1"/>
</dbReference>
<gene>
    <name evidence="8" type="ORF">OJ16_09130</name>
</gene>
<evidence type="ECO:0000256" key="5">
    <source>
        <dbReference type="ARBA" id="ARBA00025472"/>
    </source>
</evidence>
<comment type="function">
    <text evidence="5">Involved in chromosome partition. Localize to both poles of the predivisional cell following completion of DNA replication. Binds to the DNA origin of replication.</text>
</comment>
<evidence type="ECO:0000313" key="9">
    <source>
        <dbReference type="Proteomes" id="UP000031672"/>
    </source>
</evidence>
<keyword evidence="9" id="KW-1185">Reference proteome</keyword>
<dbReference type="STRING" id="1461322.OJ16_09130"/>
<dbReference type="NCBIfam" id="TIGR00180">
    <property type="entry name" value="parB_part"/>
    <property type="match status" value="1"/>
</dbReference>
<evidence type="ECO:0000256" key="6">
    <source>
        <dbReference type="SAM" id="Coils"/>
    </source>
</evidence>
<protein>
    <recommendedName>
        <fullName evidence="2">Probable chromosome-partitioning protein ParB</fullName>
    </recommendedName>
</protein>
<dbReference type="GO" id="GO:0045881">
    <property type="term" value="P:positive regulation of sporulation resulting in formation of a cellular spore"/>
    <property type="evidence" value="ECO:0007669"/>
    <property type="project" value="TreeGrafter"/>
</dbReference>
<accession>A0A0C2KAD4</accession>
<keyword evidence="4" id="KW-0238">DNA-binding</keyword>
<dbReference type="FunFam" id="3.90.1530.30:FF:000001">
    <property type="entry name" value="Chromosome partitioning protein ParB"/>
    <property type="match status" value="1"/>
</dbReference>
<dbReference type="PANTHER" id="PTHR33375">
    <property type="entry name" value="CHROMOSOME-PARTITIONING PROTEIN PARB-RELATED"/>
    <property type="match status" value="1"/>
</dbReference>
<feature type="coiled-coil region" evidence="6">
    <location>
        <begin position="113"/>
        <end position="150"/>
    </location>
</feature>
<feature type="domain" description="ParB-like N-terminal" evidence="7">
    <location>
        <begin position="40"/>
        <end position="130"/>
    </location>
</feature>
<accession>A0A0C2NSW8</accession>
<name>A0A0C2KAD4_9VIBR</name>
<dbReference type="AlphaFoldDB" id="A0A0C2KAD4"/>
<comment type="similarity">
    <text evidence="1">Belongs to the ParB family.</text>
</comment>
<dbReference type="OrthoDB" id="9802051at2"/>
<dbReference type="PANTHER" id="PTHR33375:SF1">
    <property type="entry name" value="CHROMOSOME-PARTITIONING PROTEIN PARB-RELATED"/>
    <property type="match status" value="1"/>
</dbReference>
<organism evidence="8 9">
    <name type="scientific">Vibrio renipiscarius</name>
    <dbReference type="NCBI Taxonomy" id="1461322"/>
    <lineage>
        <taxon>Bacteria</taxon>
        <taxon>Pseudomonadati</taxon>
        <taxon>Pseudomonadota</taxon>
        <taxon>Gammaproteobacteria</taxon>
        <taxon>Vibrionales</taxon>
        <taxon>Vibrionaceae</taxon>
        <taxon>Vibrio</taxon>
    </lineage>
</organism>
<dbReference type="SMART" id="SM00470">
    <property type="entry name" value="ParB"/>
    <property type="match status" value="1"/>
</dbReference>
<dbReference type="Pfam" id="PF23552">
    <property type="entry name" value="ParB_C"/>
    <property type="match status" value="1"/>
</dbReference>
<comment type="caution">
    <text evidence="8">The sequence shown here is derived from an EMBL/GenBank/DDBJ whole genome shotgun (WGS) entry which is preliminary data.</text>
</comment>
<dbReference type="InterPro" id="IPR003115">
    <property type="entry name" value="ParB_N"/>
</dbReference>
<dbReference type="GO" id="GO:0007059">
    <property type="term" value="P:chromosome segregation"/>
    <property type="evidence" value="ECO:0007669"/>
    <property type="project" value="UniProtKB-KW"/>
</dbReference>
<dbReference type="InterPro" id="IPR004437">
    <property type="entry name" value="ParB/RepB/Spo0J"/>
</dbReference>
<dbReference type="EMBL" id="JTKH01000011">
    <property type="protein sequence ID" value="KII78973.1"/>
    <property type="molecule type" value="Genomic_DNA"/>
</dbReference>
<dbReference type="InterPro" id="IPR036086">
    <property type="entry name" value="ParB/Sulfiredoxin_sf"/>
</dbReference>
<dbReference type="RefSeq" id="WP_040989649.1">
    <property type="nucleotide sequence ID" value="NZ_JBFRUC010000014.1"/>
</dbReference>
<dbReference type="Pfam" id="PF17762">
    <property type="entry name" value="HTH_ParB"/>
    <property type="match status" value="1"/>
</dbReference>
<dbReference type="GO" id="GO:0003677">
    <property type="term" value="F:DNA binding"/>
    <property type="evidence" value="ECO:0007669"/>
    <property type="project" value="UniProtKB-KW"/>
</dbReference>
<evidence type="ECO:0000256" key="4">
    <source>
        <dbReference type="ARBA" id="ARBA00023125"/>
    </source>
</evidence>
<evidence type="ECO:0000256" key="2">
    <source>
        <dbReference type="ARBA" id="ARBA00022372"/>
    </source>
</evidence>
<dbReference type="GO" id="GO:0005694">
    <property type="term" value="C:chromosome"/>
    <property type="evidence" value="ECO:0007669"/>
    <property type="project" value="TreeGrafter"/>
</dbReference>
<evidence type="ECO:0000256" key="3">
    <source>
        <dbReference type="ARBA" id="ARBA00022829"/>
    </source>
</evidence>
<dbReference type="SUPFAM" id="SSF110849">
    <property type="entry name" value="ParB/Sulfiredoxin"/>
    <property type="match status" value="1"/>
</dbReference>
<keyword evidence="6" id="KW-0175">Coiled coil</keyword>
<dbReference type="InterPro" id="IPR041468">
    <property type="entry name" value="HTH_ParB/Spo0J"/>
</dbReference>
<proteinExistence type="inferred from homology"/>
<evidence type="ECO:0000256" key="1">
    <source>
        <dbReference type="ARBA" id="ARBA00006295"/>
    </source>
</evidence>
<dbReference type="InterPro" id="IPR057240">
    <property type="entry name" value="ParB_dimer_C"/>
</dbReference>
<evidence type="ECO:0000313" key="8">
    <source>
        <dbReference type="EMBL" id="KII78973.1"/>
    </source>
</evidence>
<dbReference type="Gene3D" id="1.10.10.2830">
    <property type="match status" value="1"/>
</dbReference>
<dbReference type="CDD" id="cd16393">
    <property type="entry name" value="SPO0J_N"/>
    <property type="match status" value="1"/>
</dbReference>
<dbReference type="InterPro" id="IPR050336">
    <property type="entry name" value="Chromosome_partition/occlusion"/>
</dbReference>